<keyword evidence="2" id="KW-1185">Reference proteome</keyword>
<sequence length="80" mass="8807">MSSDEVDFDFCDLEDSLGLEPVPNRCATADMSNSSNIFERQKFASIQSELCGIQFGSGNPSTFRRQTATGFIDPLPHVDD</sequence>
<dbReference type="RefSeq" id="XP_007734162.1">
    <property type="nucleotide sequence ID" value="XM_007735972.1"/>
</dbReference>
<gene>
    <name evidence="1" type="ORF">A1O3_05852</name>
</gene>
<evidence type="ECO:0000313" key="2">
    <source>
        <dbReference type="Proteomes" id="UP000019478"/>
    </source>
</evidence>
<reference evidence="1 2" key="1">
    <citation type="submission" date="2013-03" db="EMBL/GenBank/DDBJ databases">
        <title>The Genome Sequence of Capronia epimyces CBS 606.96.</title>
        <authorList>
            <consortium name="The Broad Institute Genomics Platform"/>
            <person name="Cuomo C."/>
            <person name="de Hoog S."/>
            <person name="Gorbushina A."/>
            <person name="Walker B."/>
            <person name="Young S.K."/>
            <person name="Zeng Q."/>
            <person name="Gargeya S."/>
            <person name="Fitzgerald M."/>
            <person name="Haas B."/>
            <person name="Abouelleil A."/>
            <person name="Allen A.W."/>
            <person name="Alvarado L."/>
            <person name="Arachchi H.M."/>
            <person name="Berlin A.M."/>
            <person name="Chapman S.B."/>
            <person name="Gainer-Dewar J."/>
            <person name="Goldberg J."/>
            <person name="Griggs A."/>
            <person name="Gujja S."/>
            <person name="Hansen M."/>
            <person name="Howarth C."/>
            <person name="Imamovic A."/>
            <person name="Ireland A."/>
            <person name="Larimer J."/>
            <person name="McCowan C."/>
            <person name="Murphy C."/>
            <person name="Pearson M."/>
            <person name="Poon T.W."/>
            <person name="Priest M."/>
            <person name="Roberts A."/>
            <person name="Saif S."/>
            <person name="Shea T."/>
            <person name="Sisk P."/>
            <person name="Sykes S."/>
            <person name="Wortman J."/>
            <person name="Nusbaum C."/>
            <person name="Birren B."/>
        </authorList>
    </citation>
    <scope>NUCLEOTIDE SEQUENCE [LARGE SCALE GENOMIC DNA]</scope>
    <source>
        <strain evidence="1 2">CBS 606.96</strain>
    </source>
</reference>
<comment type="caution">
    <text evidence="1">The sequence shown here is derived from an EMBL/GenBank/DDBJ whole genome shotgun (WGS) entry which is preliminary data.</text>
</comment>
<dbReference type="HOGENOM" id="CLU_2589525_0_0_1"/>
<organism evidence="1 2">
    <name type="scientific">Capronia epimyces CBS 606.96</name>
    <dbReference type="NCBI Taxonomy" id="1182542"/>
    <lineage>
        <taxon>Eukaryota</taxon>
        <taxon>Fungi</taxon>
        <taxon>Dikarya</taxon>
        <taxon>Ascomycota</taxon>
        <taxon>Pezizomycotina</taxon>
        <taxon>Eurotiomycetes</taxon>
        <taxon>Chaetothyriomycetidae</taxon>
        <taxon>Chaetothyriales</taxon>
        <taxon>Herpotrichiellaceae</taxon>
        <taxon>Capronia</taxon>
    </lineage>
</organism>
<dbReference type="Proteomes" id="UP000019478">
    <property type="component" value="Unassembled WGS sequence"/>
</dbReference>
<proteinExistence type="predicted"/>
<dbReference type="EMBL" id="AMGY01000004">
    <property type="protein sequence ID" value="EXJ85177.1"/>
    <property type="molecule type" value="Genomic_DNA"/>
</dbReference>
<protein>
    <submittedName>
        <fullName evidence="1">Uncharacterized protein</fullName>
    </submittedName>
</protein>
<dbReference type="AlphaFoldDB" id="W9XX73"/>
<evidence type="ECO:0000313" key="1">
    <source>
        <dbReference type="EMBL" id="EXJ85177.1"/>
    </source>
</evidence>
<accession>W9XX73</accession>
<dbReference type="GeneID" id="19169962"/>
<name>W9XX73_9EURO</name>